<protein>
    <submittedName>
        <fullName evidence="1">Uncharacterized protein</fullName>
    </submittedName>
</protein>
<dbReference type="KEGG" id="pdio:PDMSB3_0665"/>
<keyword evidence="2" id="KW-1185">Reference proteome</keyword>
<accession>A0A5Q4Z5T6</accession>
<evidence type="ECO:0000313" key="2">
    <source>
        <dbReference type="Proteomes" id="UP000325811"/>
    </source>
</evidence>
<dbReference type="EMBL" id="LR699553">
    <property type="protein sequence ID" value="VVD27127.1"/>
    <property type="molecule type" value="Genomic_DNA"/>
</dbReference>
<reference evidence="1 2" key="1">
    <citation type="submission" date="2019-08" db="EMBL/GenBank/DDBJ databases">
        <authorList>
            <person name="Herpell B J."/>
        </authorList>
    </citation>
    <scope>NUCLEOTIDE SEQUENCE [LARGE SCALE GENOMIC DNA]</scope>
    <source>
        <strain evidence="2">Msb3</strain>
    </source>
</reference>
<dbReference type="AlphaFoldDB" id="A0A5Q4Z5T6"/>
<name>A0A5Q4Z5T6_9BURK</name>
<gene>
    <name evidence="1" type="ORF">PDMSB3_0665</name>
</gene>
<sequence length="73" mass="8265">MGPFFRGASGFGLFLNCFWFIRVAPVRGGTHFLCGRKESKQRKRLTPLVLKRGPRAATVVVHLESALSHIRRK</sequence>
<proteinExistence type="predicted"/>
<evidence type="ECO:0000313" key="1">
    <source>
        <dbReference type="EMBL" id="VVD27127.1"/>
    </source>
</evidence>
<dbReference type="Proteomes" id="UP000325811">
    <property type="component" value="Chromosome I"/>
</dbReference>
<organism evidence="1 2">
    <name type="scientific">Paraburkholderia dioscoreae</name>
    <dbReference type="NCBI Taxonomy" id="2604047"/>
    <lineage>
        <taxon>Bacteria</taxon>
        <taxon>Pseudomonadati</taxon>
        <taxon>Pseudomonadota</taxon>
        <taxon>Betaproteobacteria</taxon>
        <taxon>Burkholderiales</taxon>
        <taxon>Burkholderiaceae</taxon>
        <taxon>Paraburkholderia</taxon>
    </lineage>
</organism>